<evidence type="ECO:0000256" key="1">
    <source>
        <dbReference type="SAM" id="Phobius"/>
    </source>
</evidence>
<dbReference type="PANTHER" id="PTHR23150">
    <property type="entry name" value="SULFATASE MODIFYING FACTOR 1, 2"/>
    <property type="match status" value="1"/>
</dbReference>
<organism evidence="4 5">
    <name type="scientific">Candidatus Thalassospirochaeta sargassi</name>
    <dbReference type="NCBI Taxonomy" id="3119039"/>
    <lineage>
        <taxon>Bacteria</taxon>
        <taxon>Pseudomonadati</taxon>
        <taxon>Spirochaetota</taxon>
        <taxon>Spirochaetia</taxon>
        <taxon>Spirochaetales</taxon>
        <taxon>Spirochaetaceae</taxon>
        <taxon>Candidatus Thalassospirochaeta</taxon>
    </lineage>
</organism>
<evidence type="ECO:0000259" key="3">
    <source>
        <dbReference type="Pfam" id="PF08308"/>
    </source>
</evidence>
<keyword evidence="1" id="KW-0812">Transmembrane</keyword>
<feature type="domain" description="PEGA" evidence="3">
    <location>
        <begin position="50"/>
        <end position="97"/>
    </location>
</feature>
<dbReference type="Pfam" id="PF08308">
    <property type="entry name" value="PEGA"/>
    <property type="match status" value="1"/>
</dbReference>
<proteinExistence type="predicted"/>
<dbReference type="GO" id="GO:0120147">
    <property type="term" value="F:formylglycine-generating oxidase activity"/>
    <property type="evidence" value="ECO:0007669"/>
    <property type="project" value="TreeGrafter"/>
</dbReference>
<dbReference type="InterPro" id="IPR016187">
    <property type="entry name" value="CTDL_fold"/>
</dbReference>
<dbReference type="SUPFAM" id="SSF56436">
    <property type="entry name" value="C-type lectin-like"/>
    <property type="match status" value="1"/>
</dbReference>
<dbReference type="InterPro" id="IPR005532">
    <property type="entry name" value="SUMF_dom"/>
</dbReference>
<dbReference type="PANTHER" id="PTHR23150:SF19">
    <property type="entry name" value="FORMYLGLYCINE-GENERATING ENZYME"/>
    <property type="match status" value="1"/>
</dbReference>
<dbReference type="Pfam" id="PF03781">
    <property type="entry name" value="FGE-sulfatase"/>
    <property type="match status" value="1"/>
</dbReference>
<keyword evidence="1" id="KW-0472">Membrane</keyword>
<protein>
    <submittedName>
        <fullName evidence="4">SUMF1/EgtB/PvdO family nonheme iron enzyme</fullName>
    </submittedName>
</protein>
<dbReference type="InterPro" id="IPR042095">
    <property type="entry name" value="SUMF_sf"/>
</dbReference>
<dbReference type="AlphaFoldDB" id="A0AAJ1MP33"/>
<evidence type="ECO:0000259" key="2">
    <source>
        <dbReference type="Pfam" id="PF03781"/>
    </source>
</evidence>
<evidence type="ECO:0000313" key="4">
    <source>
        <dbReference type="EMBL" id="MDC7228650.1"/>
    </source>
</evidence>
<accession>A0AAJ1MP33</accession>
<dbReference type="InterPro" id="IPR013229">
    <property type="entry name" value="PEGA"/>
</dbReference>
<name>A0AAJ1MP33_9SPIO</name>
<dbReference type="InterPro" id="IPR051043">
    <property type="entry name" value="Sulfatase_Mod_Factor_Kinase"/>
</dbReference>
<feature type="transmembrane region" description="Helical" evidence="1">
    <location>
        <begin position="20"/>
        <end position="43"/>
    </location>
</feature>
<comment type="caution">
    <text evidence="4">The sequence shown here is derived from an EMBL/GenBank/DDBJ whole genome shotgun (WGS) entry which is preliminary data.</text>
</comment>
<dbReference type="Proteomes" id="UP001221217">
    <property type="component" value="Unassembled WGS sequence"/>
</dbReference>
<dbReference type="Gene3D" id="3.90.1580.10">
    <property type="entry name" value="paralog of FGE (formylglycine-generating enzyme)"/>
    <property type="match status" value="1"/>
</dbReference>
<feature type="domain" description="Sulfatase-modifying factor enzyme-like" evidence="2">
    <location>
        <begin position="285"/>
        <end position="511"/>
    </location>
</feature>
<sequence>MSDNDEVKLKPFLGMKPGSYLIILYTVIIIAVLFALLILPGIIKPGTLYSFESVPDNAVVFVDGKYYGATPCEVFVPAGSHEIVMEKKHFTTSSDDVVTGRRIIGSLFSKRKETYSAELALLSPEGFLKDGFTEFAGWGMIDTYFDNYQPKPVLGPLFTQLQQAGYADTKSMSAFLYSVIPFVHNELLYSDFLDAVIVFEEVSGRGPVKRNEDITADFTELVFFQDAASFIENLPFWFYSILSDENRESKLSWYPAMQEEYGAFLRDYSNDYPSAQAAVSVNGSRFVMLSGGQFLMGADGSSFPYPAAVENFFIMDREVSNELYGLFLLENPEWQKANSDNLISQKLVNQDYLKDFDSSEGDKPVKFVSWYAAQAFCEWFEDKLPAYLSDYSVQLPDEHQWEWAALTESDDGGVFNNSSDDGPLSVDGRYPNNSGLYDLRGNLWEWCDNWYAPASPLITSRNPVYNEAFYGNYDGLERAVRGGSWANEDSITASTRGSQPPEWCTEFLGFRPILVREQIEGN</sequence>
<dbReference type="EMBL" id="JAQQAL010000052">
    <property type="protein sequence ID" value="MDC7228650.1"/>
    <property type="molecule type" value="Genomic_DNA"/>
</dbReference>
<keyword evidence="1" id="KW-1133">Transmembrane helix</keyword>
<gene>
    <name evidence="4" type="ORF">PQJ61_17950</name>
</gene>
<evidence type="ECO:0000313" key="5">
    <source>
        <dbReference type="Proteomes" id="UP001221217"/>
    </source>
</evidence>
<reference evidence="4 5" key="1">
    <citation type="submission" date="2022-12" db="EMBL/GenBank/DDBJ databases">
        <title>Metagenome assembled genome from gulf of manar.</title>
        <authorList>
            <person name="Kohli P."/>
            <person name="Pk S."/>
            <person name="Venkata Ramana C."/>
            <person name="Sasikala C."/>
        </authorList>
    </citation>
    <scope>NUCLEOTIDE SEQUENCE [LARGE SCALE GENOMIC DNA]</scope>
    <source>
        <strain evidence="4">JB008</strain>
    </source>
</reference>